<evidence type="ECO:0000256" key="1">
    <source>
        <dbReference type="ARBA" id="ARBA00011975"/>
    </source>
</evidence>
<dbReference type="InterPro" id="IPR001525">
    <property type="entry name" value="C5_MeTfrase"/>
</dbReference>
<dbReference type="InterPro" id="IPR029063">
    <property type="entry name" value="SAM-dependent_MTases_sf"/>
</dbReference>
<accession>A0A9W9LW58</accession>
<evidence type="ECO:0000256" key="5">
    <source>
        <dbReference type="PROSITE-ProRule" id="PRU01016"/>
    </source>
</evidence>
<dbReference type="InterPro" id="IPR050390">
    <property type="entry name" value="C5-Methyltransferase"/>
</dbReference>
<dbReference type="EC" id="2.1.1.37" evidence="1"/>
<feature type="compositionally biased region" description="Low complexity" evidence="6">
    <location>
        <begin position="22"/>
        <end position="44"/>
    </location>
</feature>
<organism evidence="7 8">
    <name type="scientific">Penicillium capsulatum</name>
    <dbReference type="NCBI Taxonomy" id="69766"/>
    <lineage>
        <taxon>Eukaryota</taxon>
        <taxon>Fungi</taxon>
        <taxon>Dikarya</taxon>
        <taxon>Ascomycota</taxon>
        <taxon>Pezizomycotina</taxon>
        <taxon>Eurotiomycetes</taxon>
        <taxon>Eurotiomycetidae</taxon>
        <taxon>Eurotiales</taxon>
        <taxon>Aspergillaceae</taxon>
        <taxon>Penicillium</taxon>
    </lineage>
</organism>
<dbReference type="SUPFAM" id="SSF53335">
    <property type="entry name" value="S-adenosyl-L-methionine-dependent methyltransferases"/>
    <property type="match status" value="1"/>
</dbReference>
<dbReference type="PANTHER" id="PTHR10629">
    <property type="entry name" value="CYTOSINE-SPECIFIC METHYLTRANSFERASE"/>
    <property type="match status" value="1"/>
</dbReference>
<dbReference type="Pfam" id="PF00145">
    <property type="entry name" value="DNA_methylase"/>
    <property type="match status" value="2"/>
</dbReference>
<dbReference type="PRINTS" id="PR00105">
    <property type="entry name" value="C5METTRFRASE"/>
</dbReference>
<keyword evidence="4 5" id="KW-0949">S-adenosyl-L-methionine</keyword>
<dbReference type="GO" id="GO:0032259">
    <property type="term" value="P:methylation"/>
    <property type="evidence" value="ECO:0007669"/>
    <property type="project" value="UniProtKB-KW"/>
</dbReference>
<dbReference type="PROSITE" id="PS51679">
    <property type="entry name" value="SAM_MT_C5"/>
    <property type="match status" value="1"/>
</dbReference>
<dbReference type="GO" id="GO:0044027">
    <property type="term" value="P:negative regulation of gene expression via chromosomal CpG island methylation"/>
    <property type="evidence" value="ECO:0007669"/>
    <property type="project" value="TreeGrafter"/>
</dbReference>
<dbReference type="PANTHER" id="PTHR10629:SF52">
    <property type="entry name" value="DNA (CYTOSINE-5)-METHYLTRANSFERASE 1"/>
    <property type="match status" value="1"/>
</dbReference>
<dbReference type="Gene3D" id="3.90.120.10">
    <property type="entry name" value="DNA Methylase, subunit A, domain 2"/>
    <property type="match status" value="1"/>
</dbReference>
<keyword evidence="3 5" id="KW-0808">Transferase</keyword>
<keyword evidence="8" id="KW-1185">Reference proteome</keyword>
<comment type="caution">
    <text evidence="7">The sequence shown here is derived from an EMBL/GenBank/DDBJ whole genome shotgun (WGS) entry which is preliminary data.</text>
</comment>
<evidence type="ECO:0000256" key="2">
    <source>
        <dbReference type="ARBA" id="ARBA00022603"/>
    </source>
</evidence>
<dbReference type="OrthoDB" id="414133at2759"/>
<name>A0A9W9LW58_9EURO</name>
<feature type="active site" evidence="5">
    <location>
        <position position="389"/>
    </location>
</feature>
<dbReference type="Gene3D" id="3.40.50.150">
    <property type="entry name" value="Vaccinia Virus protein VP39"/>
    <property type="match status" value="1"/>
</dbReference>
<comment type="similarity">
    <text evidence="5">Belongs to the class I-like SAM-binding methyltransferase superfamily. C5-methyltransferase family.</text>
</comment>
<dbReference type="GO" id="GO:0003677">
    <property type="term" value="F:DNA binding"/>
    <property type="evidence" value="ECO:0007669"/>
    <property type="project" value="TreeGrafter"/>
</dbReference>
<dbReference type="GO" id="GO:0005634">
    <property type="term" value="C:nucleus"/>
    <property type="evidence" value="ECO:0007669"/>
    <property type="project" value="TreeGrafter"/>
</dbReference>
<evidence type="ECO:0000313" key="7">
    <source>
        <dbReference type="EMBL" id="KAJ5180158.1"/>
    </source>
</evidence>
<feature type="region of interest" description="Disordered" evidence="6">
    <location>
        <begin position="1"/>
        <end position="44"/>
    </location>
</feature>
<gene>
    <name evidence="7" type="ORF">N7492_003368</name>
</gene>
<feature type="region of interest" description="Disordered" evidence="6">
    <location>
        <begin position="73"/>
        <end position="96"/>
    </location>
</feature>
<sequence>MDTTMDTGQDWPHDEPELSYQSSSDEASSSEASQSSMSSQTTMDDAQNAAMDIVDLTVETSLASRLKDSCEPIYGADRDSPLNDAQSESWLRRNQREGGSRDLKEAVVDSIVYRPSMTVEILDGSFLKIERLAEIEDNQIVMYGRWMLLACDKRLEAYIPRVRGELVWIGHERRPVYLDQVKCIRKIRFTNKRRRAWESHEHLVCRLKLTDRTGEYSSGPNEPRDREPLGAAEVLIEYLCPDEADPELTTPNRNLREQWRGESVPFGAGRLPPGVFLETLDRPAVIDLETPPPTIDLTRMEDDGEDEDTPIDLRSYTFGDAFCGGGGVSCGARQAGMSIKWAFDRCHHAMGTYRMNFDAPIMENSEVFEFMTNSPSDLLVDVAHCSPPCQPFSPAHTVHNQTRDETNSSCIFTATDLLKKARPRILTMEETYGLAQRHKPIFQRMIMDLVEIGYSVRWAVLECVNYGVPQYRKRLIILAAGPGETVPQLPEPTHGLPGGGLLPWNSIHSAIDNIPDGTPDHDVTPGIERWQLRGTREPYNGYQPARTVTCNGGEFNYHPSGARTFTCREFACLQTFPMEYRFSKQQVRRQIGNAVPPLFAKAIYREVHKSLRETDKQEMRESRRYTGIGM</sequence>
<evidence type="ECO:0000256" key="3">
    <source>
        <dbReference type="ARBA" id="ARBA00022679"/>
    </source>
</evidence>
<protein>
    <recommendedName>
        <fullName evidence="1">DNA (cytosine-5-)-methyltransferase</fullName>
        <ecNumber evidence="1">2.1.1.37</ecNumber>
    </recommendedName>
</protein>
<proteinExistence type="inferred from homology"/>
<dbReference type="GO" id="GO:0003886">
    <property type="term" value="F:DNA (cytosine-5-)-methyltransferase activity"/>
    <property type="evidence" value="ECO:0007669"/>
    <property type="project" value="UniProtKB-EC"/>
</dbReference>
<reference evidence="7" key="2">
    <citation type="journal article" date="2023" name="IMA Fungus">
        <title>Comparative genomic study of the Penicillium genus elucidates a diverse pangenome and 15 lateral gene transfer events.</title>
        <authorList>
            <person name="Petersen C."/>
            <person name="Sorensen T."/>
            <person name="Nielsen M.R."/>
            <person name="Sondergaard T.E."/>
            <person name="Sorensen J.L."/>
            <person name="Fitzpatrick D.A."/>
            <person name="Frisvad J.C."/>
            <person name="Nielsen K.L."/>
        </authorList>
    </citation>
    <scope>NUCLEOTIDE SEQUENCE</scope>
    <source>
        <strain evidence="7">IBT 21917</strain>
    </source>
</reference>
<dbReference type="AlphaFoldDB" id="A0A9W9LW58"/>
<evidence type="ECO:0000256" key="6">
    <source>
        <dbReference type="SAM" id="MobiDB-lite"/>
    </source>
</evidence>
<reference evidence="7" key="1">
    <citation type="submission" date="2022-11" db="EMBL/GenBank/DDBJ databases">
        <authorList>
            <person name="Petersen C."/>
        </authorList>
    </citation>
    <scope>NUCLEOTIDE SEQUENCE</scope>
    <source>
        <strain evidence="7">IBT 21917</strain>
    </source>
</reference>
<evidence type="ECO:0000256" key="4">
    <source>
        <dbReference type="ARBA" id="ARBA00022691"/>
    </source>
</evidence>
<keyword evidence="2 5" id="KW-0489">Methyltransferase</keyword>
<dbReference type="EMBL" id="JAPQKO010000002">
    <property type="protein sequence ID" value="KAJ5180158.1"/>
    <property type="molecule type" value="Genomic_DNA"/>
</dbReference>
<evidence type="ECO:0000313" key="8">
    <source>
        <dbReference type="Proteomes" id="UP001146351"/>
    </source>
</evidence>
<dbReference type="Proteomes" id="UP001146351">
    <property type="component" value="Unassembled WGS sequence"/>
</dbReference>